<accession>A0ABT6I8T2</accession>
<evidence type="ECO:0000313" key="3">
    <source>
        <dbReference type="Proteomes" id="UP001162135"/>
    </source>
</evidence>
<gene>
    <name evidence="2" type="ORF">CUR86_16865</name>
</gene>
<organism evidence="2 3">
    <name type="scientific">Salinicola acroporae</name>
    <dbReference type="NCBI Taxonomy" id="1541440"/>
    <lineage>
        <taxon>Bacteria</taxon>
        <taxon>Pseudomonadati</taxon>
        <taxon>Pseudomonadota</taxon>
        <taxon>Gammaproteobacteria</taxon>
        <taxon>Oceanospirillales</taxon>
        <taxon>Halomonadaceae</taxon>
        <taxon>Salinicola</taxon>
    </lineage>
</organism>
<protein>
    <recommendedName>
        <fullName evidence="1">GGDEF domain-containing protein</fullName>
    </recommendedName>
</protein>
<evidence type="ECO:0000259" key="1">
    <source>
        <dbReference type="PROSITE" id="PS50887"/>
    </source>
</evidence>
<dbReference type="SUPFAM" id="SSF55073">
    <property type="entry name" value="Nucleotide cyclase"/>
    <property type="match status" value="1"/>
</dbReference>
<name>A0ABT6I8T2_9GAMM</name>
<dbReference type="EMBL" id="PGFS01000001">
    <property type="protein sequence ID" value="MDH4573928.1"/>
    <property type="molecule type" value="Genomic_DNA"/>
</dbReference>
<sequence length="77" mass="8268">MNRVLAQLRHQALSTLNLRVSFSAGVGEHRHQTSKGLLEEVDLALYQAKSAGRGCVAIAPVPASRPGRCLNRAFSSP</sequence>
<dbReference type="InterPro" id="IPR000160">
    <property type="entry name" value="GGDEF_dom"/>
</dbReference>
<dbReference type="Proteomes" id="UP001162135">
    <property type="component" value="Unassembled WGS sequence"/>
</dbReference>
<dbReference type="Gene3D" id="3.30.70.270">
    <property type="match status" value="1"/>
</dbReference>
<proteinExistence type="predicted"/>
<dbReference type="PROSITE" id="PS50887">
    <property type="entry name" value="GGDEF"/>
    <property type="match status" value="1"/>
</dbReference>
<reference evidence="2" key="2">
    <citation type="submission" date="2017-11" db="EMBL/GenBank/DDBJ databases">
        <authorList>
            <person name="Das S.K."/>
        </authorList>
    </citation>
    <scope>NUCLEOTIDE SEQUENCE</scope>
    <source>
        <strain evidence="2">S4-41</strain>
    </source>
</reference>
<reference evidence="2" key="1">
    <citation type="journal article" date="2015" name="Antonie Van Leeuwenhoek">
        <title>Comparative 16S rRNA signatures and multilocus sequence analysis for the genus Salinicola and description of Salinicola acroporae sp. nov., isolated from coral Acropora digitifera.</title>
        <authorList>
            <person name="Lepcha R.T."/>
            <person name="Poddar A."/>
            <person name="Schumann P."/>
            <person name="Das S.K."/>
        </authorList>
    </citation>
    <scope>NUCLEOTIDE SEQUENCE</scope>
    <source>
        <strain evidence="2">S4-41</strain>
    </source>
</reference>
<feature type="domain" description="GGDEF" evidence="1">
    <location>
        <begin position="1"/>
        <end position="61"/>
    </location>
</feature>
<comment type="caution">
    <text evidence="2">The sequence shown here is derived from an EMBL/GenBank/DDBJ whole genome shotgun (WGS) entry which is preliminary data.</text>
</comment>
<dbReference type="InterPro" id="IPR029787">
    <property type="entry name" value="Nucleotide_cyclase"/>
</dbReference>
<dbReference type="InterPro" id="IPR043128">
    <property type="entry name" value="Rev_trsase/Diguanyl_cyclase"/>
</dbReference>
<evidence type="ECO:0000313" key="2">
    <source>
        <dbReference type="EMBL" id="MDH4573928.1"/>
    </source>
</evidence>
<keyword evidence="3" id="KW-1185">Reference proteome</keyword>